<dbReference type="InterPro" id="IPR011993">
    <property type="entry name" value="PH-like_dom_sf"/>
</dbReference>
<sequence>MMLIKGAENSLSASSEMFSKNNSNLTGDLSNNVMNKGGGLLMVRSREEYGNDANQKIKESNLGEADVFEMTRESQTELEPVDTKHVLIARYSHIKTAIVSSLPDLDDQIRNLEFRNLFRLSYQETITMEESPSHLFIKSTSSFVTGNLYLSQNFVNFCAIPPVLINQATSTSMLFDSQSDPQTILVIPYAHIVSVKKQPPTALSTGLKLSISLSGYLVISTKNKMEIWFSFASSKSRDRVTDELFAKIKTVDWKFDEDMIIGGRNGPQSVDIKTRHRRTSSVSQTSVDSPQIADLHGTKLHIQTTGLKFVFPQVGKKANSEIDRSTQADVNKWSEYFEKFGRDVCIIKDVKMLQDMIISTNGVPDIYRGDFWMLISGAWYSKPPAGYYEGLLKNNEHNINPFAEEIEKDVRRRVLTAFSWRNPAIGYAQALNIISAVLLLYLREEDAFWLLCVIVERLLPDHYTKTLVGSVVDQAVFTQLVAQHLPNLSAHLTKLQLDLSTFSVPWFLCLYLNSVSLHIAIKFLDSFFLQGPKFLFWVAVGVLKVNEPSLIQRGKDDDIFVAVLKDFFSRLGIQEGSPDSPVSPAVQESKGDVTTMTGKALYNVLMGDVCNVLGPLITTEVIETSRMKYRLAVVHRMEATNRKSQVRTLCEQVSLSNDEVGYVYDEVRRLEYIHGDEEEDPEGVSAQLSKSEKEAEASMRVTLSNKGGWGLLRRYTLPSNQKVDPSQKTISLSDFRRIFKVVSPFHKTATGESQSKTNENTPEEFAMPIIDRIYYYCSFQFNFVQRQKRPGIDINDIGFIVDLAAMVHVLDALMKQPLHTRLRFVFDLYDLDGDGYLDNVELKAIMDSFLEMFQKSKKVDEREEETYLRAVSSFLSAALKMGNNKQEAGKDAKSAFLLSFNEFLLAVLSQSVFVEYFERTWSIEQNLGRVKVIWASKSQ</sequence>
<dbReference type="Gene3D" id="1.10.472.80">
    <property type="entry name" value="Ypt/Rab-GAP domain of gyp1p, domain 3"/>
    <property type="match status" value="1"/>
</dbReference>
<feature type="domain" description="EF-hand" evidence="4">
    <location>
        <begin position="817"/>
        <end position="852"/>
    </location>
</feature>
<keyword evidence="6" id="KW-1185">Reference proteome</keyword>
<dbReference type="InterPro" id="IPR050302">
    <property type="entry name" value="Rab_GAP_TBC_domain"/>
</dbReference>
<dbReference type="InterPro" id="IPR035969">
    <property type="entry name" value="Rab-GAP_TBC_sf"/>
</dbReference>
<dbReference type="PROSITE" id="PS50222">
    <property type="entry name" value="EF_HAND_2"/>
    <property type="match status" value="1"/>
</dbReference>
<dbReference type="InterPro" id="IPR000195">
    <property type="entry name" value="Rab-GAP-TBC_dom"/>
</dbReference>
<dbReference type="EMBL" id="JADGKB010000050">
    <property type="protein sequence ID" value="KAJ3256482.1"/>
    <property type="molecule type" value="Genomic_DNA"/>
</dbReference>
<dbReference type="InterPro" id="IPR002048">
    <property type="entry name" value="EF_hand_dom"/>
</dbReference>
<dbReference type="CDD" id="cd00051">
    <property type="entry name" value="EFh"/>
    <property type="match status" value="1"/>
</dbReference>
<dbReference type="GO" id="GO:0005096">
    <property type="term" value="F:GTPase activator activity"/>
    <property type="evidence" value="ECO:0007669"/>
    <property type="project" value="TreeGrafter"/>
</dbReference>
<reference evidence="5" key="1">
    <citation type="submission" date="2020-05" db="EMBL/GenBank/DDBJ databases">
        <title>Phylogenomic resolution of chytrid fungi.</title>
        <authorList>
            <person name="Stajich J.E."/>
            <person name="Amses K."/>
            <person name="Simmons R."/>
            <person name="Seto K."/>
            <person name="Myers J."/>
            <person name="Bonds A."/>
            <person name="Quandt C.A."/>
            <person name="Barry K."/>
            <person name="Liu P."/>
            <person name="Grigoriev I."/>
            <person name="Longcore J.E."/>
            <person name="James T.Y."/>
        </authorList>
    </citation>
    <scope>NUCLEOTIDE SEQUENCE</scope>
    <source>
        <strain evidence="5">PLAUS21</strain>
    </source>
</reference>
<evidence type="ECO:0000256" key="2">
    <source>
        <dbReference type="SAM" id="MobiDB-lite"/>
    </source>
</evidence>
<dbReference type="SUPFAM" id="SSF47923">
    <property type="entry name" value="Ypt/Rab-GAP domain of gyp1p"/>
    <property type="match status" value="2"/>
</dbReference>
<feature type="domain" description="Rab-GAP TBC" evidence="3">
    <location>
        <begin position="362"/>
        <end position="531"/>
    </location>
</feature>
<proteinExistence type="predicted"/>
<gene>
    <name evidence="5" type="ORF">HK103_005480</name>
</gene>
<dbReference type="Proteomes" id="UP001210925">
    <property type="component" value="Unassembled WGS sequence"/>
</dbReference>
<dbReference type="SMART" id="SM00164">
    <property type="entry name" value="TBC"/>
    <property type="match status" value="1"/>
</dbReference>
<dbReference type="InterPro" id="IPR011992">
    <property type="entry name" value="EF-hand-dom_pair"/>
</dbReference>
<dbReference type="Gene3D" id="1.10.8.270">
    <property type="entry name" value="putative rabgap domain of human tbc1 domain family member 14 like domains"/>
    <property type="match status" value="1"/>
</dbReference>
<dbReference type="PROSITE" id="PS50086">
    <property type="entry name" value="TBC_RABGAP"/>
    <property type="match status" value="1"/>
</dbReference>
<dbReference type="InterPro" id="IPR018247">
    <property type="entry name" value="EF_Hand_1_Ca_BS"/>
</dbReference>
<dbReference type="PROSITE" id="PS00018">
    <property type="entry name" value="EF_HAND_1"/>
    <property type="match status" value="1"/>
</dbReference>
<dbReference type="SMART" id="SM00054">
    <property type="entry name" value="EFh"/>
    <property type="match status" value="1"/>
</dbReference>
<dbReference type="GO" id="GO:0005509">
    <property type="term" value="F:calcium ion binding"/>
    <property type="evidence" value="ECO:0007669"/>
    <property type="project" value="InterPro"/>
</dbReference>
<comment type="caution">
    <text evidence="5">The sequence shown here is derived from an EMBL/GenBank/DDBJ whole genome shotgun (WGS) entry which is preliminary data.</text>
</comment>
<keyword evidence="1" id="KW-0106">Calcium</keyword>
<dbReference type="AlphaFoldDB" id="A0AAD5UI89"/>
<dbReference type="PANTHER" id="PTHR47219:SF20">
    <property type="entry name" value="TBC1 DOMAIN FAMILY MEMBER 2B"/>
    <property type="match status" value="1"/>
</dbReference>
<dbReference type="PANTHER" id="PTHR47219">
    <property type="entry name" value="RAB GTPASE-ACTIVATING PROTEIN 1-LIKE"/>
    <property type="match status" value="1"/>
</dbReference>
<dbReference type="Gene3D" id="2.30.29.30">
    <property type="entry name" value="Pleckstrin-homology domain (PH domain)/Phosphotyrosine-binding domain (PTB)"/>
    <property type="match status" value="1"/>
</dbReference>
<dbReference type="GO" id="GO:0031267">
    <property type="term" value="F:small GTPase binding"/>
    <property type="evidence" value="ECO:0007669"/>
    <property type="project" value="TreeGrafter"/>
</dbReference>
<evidence type="ECO:0000256" key="1">
    <source>
        <dbReference type="ARBA" id="ARBA00022837"/>
    </source>
</evidence>
<feature type="region of interest" description="Disordered" evidence="2">
    <location>
        <begin position="266"/>
        <end position="287"/>
    </location>
</feature>
<accession>A0AAD5UI89</accession>
<evidence type="ECO:0000313" key="5">
    <source>
        <dbReference type="EMBL" id="KAJ3256482.1"/>
    </source>
</evidence>
<dbReference type="Gene3D" id="1.10.238.10">
    <property type="entry name" value="EF-hand"/>
    <property type="match status" value="1"/>
</dbReference>
<organism evidence="5 6">
    <name type="scientific">Boothiomyces macroporosus</name>
    <dbReference type="NCBI Taxonomy" id="261099"/>
    <lineage>
        <taxon>Eukaryota</taxon>
        <taxon>Fungi</taxon>
        <taxon>Fungi incertae sedis</taxon>
        <taxon>Chytridiomycota</taxon>
        <taxon>Chytridiomycota incertae sedis</taxon>
        <taxon>Chytridiomycetes</taxon>
        <taxon>Rhizophydiales</taxon>
        <taxon>Terramycetaceae</taxon>
        <taxon>Boothiomyces</taxon>
    </lineage>
</organism>
<name>A0AAD5UI89_9FUNG</name>
<dbReference type="SUPFAM" id="SSF47473">
    <property type="entry name" value="EF-hand"/>
    <property type="match status" value="1"/>
</dbReference>
<dbReference type="Pfam" id="PF00566">
    <property type="entry name" value="RabGAP-TBC"/>
    <property type="match status" value="1"/>
</dbReference>
<evidence type="ECO:0000259" key="4">
    <source>
        <dbReference type="PROSITE" id="PS50222"/>
    </source>
</evidence>
<evidence type="ECO:0000313" key="6">
    <source>
        <dbReference type="Proteomes" id="UP001210925"/>
    </source>
</evidence>
<evidence type="ECO:0000259" key="3">
    <source>
        <dbReference type="PROSITE" id="PS50086"/>
    </source>
</evidence>
<protein>
    <submittedName>
        <fullName evidence="5">Uncharacterized protein</fullName>
    </submittedName>
</protein>